<keyword evidence="5" id="KW-0808">Transferase</keyword>
<reference evidence="10 11" key="1">
    <citation type="submission" date="2019-12" db="EMBL/GenBank/DDBJ databases">
        <authorList>
            <person name="Li M."/>
        </authorList>
    </citation>
    <scope>NUCLEOTIDE SEQUENCE [LARGE SCALE GENOMIC DNA]</scope>
    <source>
        <strain evidence="10 11">GBMRC 2024</strain>
    </source>
</reference>
<dbReference type="GO" id="GO:0005524">
    <property type="term" value="F:ATP binding"/>
    <property type="evidence" value="ECO:0007669"/>
    <property type="project" value="UniProtKB-KW"/>
</dbReference>
<dbReference type="SMART" id="SM00388">
    <property type="entry name" value="HisKA"/>
    <property type="match status" value="1"/>
</dbReference>
<evidence type="ECO:0000256" key="6">
    <source>
        <dbReference type="ARBA" id="ARBA00022741"/>
    </source>
</evidence>
<keyword evidence="8" id="KW-0067">ATP-binding</keyword>
<comment type="catalytic activity">
    <reaction evidence="1">
        <text>ATP + protein L-histidine = ADP + protein N-phospho-L-histidine.</text>
        <dbReference type="EC" id="2.7.13.3"/>
    </reaction>
</comment>
<sequence length="483" mass="51657">MARRPLSLRRLGTLWMVLAFLAGLLGAGMWMGSVAAWGAYLTRAQVAGVALYDSLTRGTMAPLGVRVTPVPDAGQAAVTQGDFAILSGLPTPAYVTHASVRDSLDETFGGQRIKLAIVSDGLRYEVARVENGSARTAPEKLGAVTRLLATYCSRPILFAQVGEQPWLRIDGRAVWGCDAKPRDLRLPALLIMLLTLGGLWTKIGASTGHFTAFAEALKARRRLGGPESYRVEGPAELHAIVGAVNAYLEAERAQLARRASVLSGVSHDLGTPATRLRLRTALIEDDHLREKFDHDIDRMTGMIEGVLTYTRSELSDETPRQISLSSLLEAIVADYQDTGRPVAFPAGPPVVAGSAASLFAARRGSVQLPDTSPVLVMARPLALQRAIENLIDNALKYGRRASVALEASSQSASILIEDAGSDHRAADIEALREPFRRGANVGQVQGFGLGLTIVTAVAEQHGGRLSFSDGRSGICARLEISRQ</sequence>
<evidence type="ECO:0000256" key="3">
    <source>
        <dbReference type="ARBA" id="ARBA00012438"/>
    </source>
</evidence>
<keyword evidence="7 10" id="KW-0418">Kinase</keyword>
<dbReference type="InterPro" id="IPR005467">
    <property type="entry name" value="His_kinase_dom"/>
</dbReference>
<keyword evidence="4" id="KW-1003">Cell membrane</keyword>
<dbReference type="EMBL" id="WUMU01000030">
    <property type="protein sequence ID" value="MXN20568.1"/>
    <property type="molecule type" value="Genomic_DNA"/>
</dbReference>
<dbReference type="InterPro" id="IPR036890">
    <property type="entry name" value="HATPase_C_sf"/>
</dbReference>
<dbReference type="InterPro" id="IPR036097">
    <property type="entry name" value="HisK_dim/P_sf"/>
</dbReference>
<dbReference type="EC" id="2.7.13.3" evidence="3"/>
<dbReference type="RefSeq" id="WP_160896684.1">
    <property type="nucleotide sequence ID" value="NZ_WUMU01000030.1"/>
</dbReference>
<proteinExistence type="predicted"/>
<dbReference type="Proteomes" id="UP000477911">
    <property type="component" value="Unassembled WGS sequence"/>
</dbReference>
<comment type="subcellular location">
    <subcellularLocation>
        <location evidence="2">Cell membrane</location>
        <topology evidence="2">Multi-pass membrane protein</topology>
    </subcellularLocation>
</comment>
<dbReference type="SUPFAM" id="SSF55874">
    <property type="entry name" value="ATPase domain of HSP90 chaperone/DNA topoisomerase II/histidine kinase"/>
    <property type="match status" value="1"/>
</dbReference>
<evidence type="ECO:0000256" key="7">
    <source>
        <dbReference type="ARBA" id="ARBA00022777"/>
    </source>
</evidence>
<dbReference type="InterPro" id="IPR003661">
    <property type="entry name" value="HisK_dim/P_dom"/>
</dbReference>
<dbReference type="CDD" id="cd00075">
    <property type="entry name" value="HATPase"/>
    <property type="match status" value="1"/>
</dbReference>
<dbReference type="Gene3D" id="1.10.287.130">
    <property type="match status" value="1"/>
</dbReference>
<evidence type="ECO:0000259" key="9">
    <source>
        <dbReference type="PROSITE" id="PS50109"/>
    </source>
</evidence>
<evidence type="ECO:0000313" key="10">
    <source>
        <dbReference type="EMBL" id="MXN20568.1"/>
    </source>
</evidence>
<comment type="caution">
    <text evidence="10">The sequence shown here is derived from an EMBL/GenBank/DDBJ whole genome shotgun (WGS) entry which is preliminary data.</text>
</comment>
<accession>A0A6L7GAK3</accession>
<dbReference type="SMART" id="SM00387">
    <property type="entry name" value="HATPase_c"/>
    <property type="match status" value="1"/>
</dbReference>
<keyword evidence="4" id="KW-0472">Membrane</keyword>
<dbReference type="Gene3D" id="3.30.565.10">
    <property type="entry name" value="Histidine kinase-like ATPase, C-terminal domain"/>
    <property type="match status" value="1"/>
</dbReference>
<evidence type="ECO:0000313" key="11">
    <source>
        <dbReference type="Proteomes" id="UP000477911"/>
    </source>
</evidence>
<protein>
    <recommendedName>
        <fullName evidence="3">histidine kinase</fullName>
        <ecNumber evidence="3">2.7.13.3</ecNumber>
    </recommendedName>
</protein>
<dbReference type="PROSITE" id="PS50109">
    <property type="entry name" value="HIS_KIN"/>
    <property type="match status" value="1"/>
</dbReference>
<dbReference type="Pfam" id="PF02518">
    <property type="entry name" value="HATPase_c"/>
    <property type="match status" value="1"/>
</dbReference>
<keyword evidence="6" id="KW-0547">Nucleotide-binding</keyword>
<dbReference type="CDD" id="cd00082">
    <property type="entry name" value="HisKA"/>
    <property type="match status" value="1"/>
</dbReference>
<dbReference type="PANTHER" id="PTHR44936:SF10">
    <property type="entry name" value="SENSOR PROTEIN RSTB"/>
    <property type="match status" value="1"/>
</dbReference>
<dbReference type="GO" id="GO:0000155">
    <property type="term" value="F:phosphorelay sensor kinase activity"/>
    <property type="evidence" value="ECO:0007669"/>
    <property type="project" value="InterPro"/>
</dbReference>
<organism evidence="10 11">
    <name type="scientific">Pseudooceanicola albus</name>
    <dbReference type="NCBI Taxonomy" id="2692189"/>
    <lineage>
        <taxon>Bacteria</taxon>
        <taxon>Pseudomonadati</taxon>
        <taxon>Pseudomonadota</taxon>
        <taxon>Alphaproteobacteria</taxon>
        <taxon>Rhodobacterales</taxon>
        <taxon>Paracoccaceae</taxon>
        <taxon>Pseudooceanicola</taxon>
    </lineage>
</organism>
<evidence type="ECO:0000256" key="5">
    <source>
        <dbReference type="ARBA" id="ARBA00022679"/>
    </source>
</evidence>
<dbReference type="GO" id="GO:0005886">
    <property type="term" value="C:plasma membrane"/>
    <property type="evidence" value="ECO:0007669"/>
    <property type="project" value="UniProtKB-SubCell"/>
</dbReference>
<evidence type="ECO:0000256" key="4">
    <source>
        <dbReference type="ARBA" id="ARBA00022475"/>
    </source>
</evidence>
<keyword evidence="11" id="KW-1185">Reference proteome</keyword>
<evidence type="ECO:0000256" key="2">
    <source>
        <dbReference type="ARBA" id="ARBA00004651"/>
    </source>
</evidence>
<dbReference type="AlphaFoldDB" id="A0A6L7GAK3"/>
<feature type="domain" description="Histidine kinase" evidence="9">
    <location>
        <begin position="264"/>
        <end position="483"/>
    </location>
</feature>
<dbReference type="SUPFAM" id="SSF47384">
    <property type="entry name" value="Homodimeric domain of signal transducing histidine kinase"/>
    <property type="match status" value="1"/>
</dbReference>
<name>A0A6L7GAK3_9RHOB</name>
<dbReference type="PANTHER" id="PTHR44936">
    <property type="entry name" value="SENSOR PROTEIN CREC"/>
    <property type="match status" value="1"/>
</dbReference>
<evidence type="ECO:0000256" key="8">
    <source>
        <dbReference type="ARBA" id="ARBA00022840"/>
    </source>
</evidence>
<evidence type="ECO:0000256" key="1">
    <source>
        <dbReference type="ARBA" id="ARBA00000085"/>
    </source>
</evidence>
<dbReference type="InterPro" id="IPR050980">
    <property type="entry name" value="2C_sensor_his_kinase"/>
</dbReference>
<gene>
    <name evidence="10" type="ORF">GR170_22285</name>
</gene>
<dbReference type="InterPro" id="IPR003594">
    <property type="entry name" value="HATPase_dom"/>
</dbReference>